<reference evidence="10 11" key="1">
    <citation type="submission" date="2021-04" db="EMBL/GenBank/DDBJ databases">
        <authorList>
            <person name="Bliznina A."/>
        </authorList>
    </citation>
    <scope>NUCLEOTIDE SEQUENCE [LARGE SCALE GENOMIC DNA]</scope>
</reference>
<dbReference type="Pfam" id="PF24882">
    <property type="entry name" value="WHD_ORC2"/>
    <property type="match status" value="1"/>
</dbReference>
<organism evidence="10 11">
    <name type="scientific">Oikopleura dioica</name>
    <name type="common">Tunicate</name>
    <dbReference type="NCBI Taxonomy" id="34765"/>
    <lineage>
        <taxon>Eukaryota</taxon>
        <taxon>Metazoa</taxon>
        <taxon>Chordata</taxon>
        <taxon>Tunicata</taxon>
        <taxon>Appendicularia</taxon>
        <taxon>Copelata</taxon>
        <taxon>Oikopleuridae</taxon>
        <taxon>Oikopleura</taxon>
    </lineage>
</organism>
<evidence type="ECO:0000256" key="3">
    <source>
        <dbReference type="ARBA" id="ARBA00019080"/>
    </source>
</evidence>
<dbReference type="InterPro" id="IPR007220">
    <property type="entry name" value="ORC2"/>
</dbReference>
<feature type="domain" description="Origin recognition complex subunit 2 winged-helix" evidence="9">
    <location>
        <begin position="352"/>
        <end position="392"/>
    </location>
</feature>
<feature type="compositionally biased region" description="Polar residues" evidence="7">
    <location>
        <begin position="48"/>
        <end position="62"/>
    </location>
</feature>
<comment type="subcellular location">
    <subcellularLocation>
        <location evidence="1 6">Nucleus</location>
    </subcellularLocation>
</comment>
<dbReference type="InterPro" id="IPR056773">
    <property type="entry name" value="WHD_ORC2"/>
</dbReference>
<evidence type="ECO:0000259" key="9">
    <source>
        <dbReference type="Pfam" id="PF24882"/>
    </source>
</evidence>
<keyword evidence="4 6" id="KW-0235">DNA replication</keyword>
<sequence>MSTRRAKVKGAEIEAFVVTHDAVPRISSGKTGTSPKKDQGGQERERTSSLASAISKSRAASQLQDVKIDEEYAGMNDYENSDGSEREEEDFAHNDAIAFHDRFFEASKRSKTSNATLKIDKNEVQKRMEILGDSAKPLPCGDFAAHFPSWDAYLAHDYSLLLYGLGSKLPVMKAYYNHLRAQDFDCLFFNAWREDASDKVLFDTILTDALDEKPSSSVENAIERLVEHYKTDEAYHLVIFINNIESNCIARSLDLLVELVMLKKISLVATMDKIYGAFAFDQCQRSQLNFVSIETATFMPYVFETKSGHSIWAKSAGKIGVASLQHVYDSLTQNGQGVLKIIIKDQIAKMKEKKDGPSFKELYKLCRKGFLVNSEAALKAQLVELKDHQLIGEGTQEIRIQLQTSQLEEFLRTNVK</sequence>
<evidence type="ECO:0000256" key="2">
    <source>
        <dbReference type="ARBA" id="ARBA00007421"/>
    </source>
</evidence>
<accession>A0ABN7SAA5</accession>
<dbReference type="Proteomes" id="UP001158576">
    <property type="component" value="Chromosome XSR"/>
</dbReference>
<evidence type="ECO:0000256" key="1">
    <source>
        <dbReference type="ARBA" id="ARBA00004123"/>
    </source>
</evidence>
<evidence type="ECO:0000256" key="6">
    <source>
        <dbReference type="RuleBase" id="RU368084"/>
    </source>
</evidence>
<comment type="subunit">
    <text evidence="6">Component of the origin recognition complex (ORC).</text>
</comment>
<name>A0ABN7SAA5_OIKDI</name>
<keyword evidence="11" id="KW-1185">Reference proteome</keyword>
<dbReference type="EMBL" id="OU015569">
    <property type="protein sequence ID" value="CAG5094190.1"/>
    <property type="molecule type" value="Genomic_DNA"/>
</dbReference>
<protein>
    <recommendedName>
        <fullName evidence="3 6">Origin recognition complex subunit 2</fullName>
    </recommendedName>
</protein>
<dbReference type="PANTHER" id="PTHR14052:SF0">
    <property type="entry name" value="ORIGIN RECOGNITION COMPLEX SUBUNIT 2"/>
    <property type="match status" value="1"/>
</dbReference>
<feature type="region of interest" description="Disordered" evidence="7">
    <location>
        <begin position="19"/>
        <end position="62"/>
    </location>
</feature>
<dbReference type="PANTHER" id="PTHR14052">
    <property type="entry name" value="ORIGIN RECOGNITION COMPLEX SUBUNIT 2"/>
    <property type="match status" value="1"/>
</dbReference>
<gene>
    <name evidence="10" type="ORF">OKIOD_LOCUS4888</name>
</gene>
<evidence type="ECO:0000259" key="8">
    <source>
        <dbReference type="Pfam" id="PF04084"/>
    </source>
</evidence>
<feature type="domain" description="Origin recognition complex subunit 2 RecA-like" evidence="8">
    <location>
        <begin position="145"/>
        <end position="293"/>
    </location>
</feature>
<keyword evidence="5 6" id="KW-0539">Nucleus</keyword>
<evidence type="ECO:0000256" key="4">
    <source>
        <dbReference type="ARBA" id="ARBA00022705"/>
    </source>
</evidence>
<evidence type="ECO:0000313" key="10">
    <source>
        <dbReference type="EMBL" id="CAG5094190.1"/>
    </source>
</evidence>
<evidence type="ECO:0000256" key="7">
    <source>
        <dbReference type="SAM" id="MobiDB-lite"/>
    </source>
</evidence>
<dbReference type="InterPro" id="IPR056772">
    <property type="entry name" value="RecA-like_ORC2"/>
</dbReference>
<proteinExistence type="inferred from homology"/>
<comment type="similarity">
    <text evidence="2 6">Belongs to the ORC2 family.</text>
</comment>
<comment type="function">
    <text evidence="6">Component of the origin recognition complex (ORC) that binds origins of replication. DNA-binding is ATP-dependent. ORC is required to assemble the pre-replication complex necessary to initiate DNA replication.</text>
</comment>
<evidence type="ECO:0000313" key="11">
    <source>
        <dbReference type="Proteomes" id="UP001158576"/>
    </source>
</evidence>
<dbReference type="Pfam" id="PF04084">
    <property type="entry name" value="RecA-like_ORC2"/>
    <property type="match status" value="1"/>
</dbReference>
<evidence type="ECO:0000256" key="5">
    <source>
        <dbReference type="ARBA" id="ARBA00023242"/>
    </source>
</evidence>
<feature type="compositionally biased region" description="Basic and acidic residues" evidence="7">
    <location>
        <begin position="35"/>
        <end position="47"/>
    </location>
</feature>